<keyword evidence="2" id="KW-0812">Transmembrane</keyword>
<dbReference type="EMBL" id="BMTP01000005">
    <property type="protein sequence ID" value="GGU37107.1"/>
    <property type="molecule type" value="Genomic_DNA"/>
</dbReference>
<dbReference type="InterPro" id="IPR025241">
    <property type="entry name" value="DUF4190"/>
</dbReference>
<dbReference type="AlphaFoldDB" id="A0A918HXG0"/>
<keyword evidence="2" id="KW-0472">Membrane</keyword>
<organism evidence="5 6">
    <name type="scientific">Streptomyces lavendofoliae</name>
    <dbReference type="NCBI Taxonomy" id="67314"/>
    <lineage>
        <taxon>Bacteria</taxon>
        <taxon>Bacillati</taxon>
        <taxon>Actinomycetota</taxon>
        <taxon>Actinomycetes</taxon>
        <taxon>Kitasatosporales</taxon>
        <taxon>Streptomycetaceae</taxon>
        <taxon>Streptomyces</taxon>
    </lineage>
</organism>
<sequence length="399" mass="42057">MEPSPQGSPDGPPEGPPQGAVPQAVQGAAPQGAPQGAVPQGWPPPRQAYPQTPPFYGAPPPPPVNVNGLSIASLVTGIVCLVPPLGMVLGGVALGQIRKRGERGTGMAVTGMVLSLVSTLLLVAGLATGAFRDVSDGVRDVVDEASRTRSTFELRKGQCFNSPGGVEEAEAVDVTIVDCAEPHDGEVAGGFTIGEFDAWPGDKRIEPVAERRCEELNAAYALDGWAVPDNAWMYYYQPSKESWAVGDRSVTCAFAAEEGKLTGSVRNDEETLDEHQAAFLKRVNQIDAALLEEPEADVEEDRKANVAWAAKVSETVRATAAGLRDHPWPAASRGPVADLAEELEAAGKHWARMAAATDPDTFWEHYEPAYDALPADLGAKARGALKLDVTPPAEVTADS</sequence>
<name>A0A918HXG0_9ACTN</name>
<keyword evidence="2" id="KW-1133">Transmembrane helix</keyword>
<dbReference type="RefSeq" id="WP_189550908.1">
    <property type="nucleotide sequence ID" value="NZ_BMTP01000005.1"/>
</dbReference>
<gene>
    <name evidence="5" type="ORF">GCM10010274_25760</name>
</gene>
<dbReference type="InterPro" id="IPR026004">
    <property type="entry name" value="Septum_form"/>
</dbReference>
<evidence type="ECO:0000313" key="5">
    <source>
        <dbReference type="EMBL" id="GGU37107.1"/>
    </source>
</evidence>
<dbReference type="Pfam" id="PF13828">
    <property type="entry name" value="DUF4190"/>
    <property type="match status" value="1"/>
</dbReference>
<accession>A0A918HXG0</accession>
<feature type="compositionally biased region" description="Pro residues" evidence="1">
    <location>
        <begin position="41"/>
        <end position="56"/>
    </location>
</feature>
<feature type="transmembrane region" description="Helical" evidence="2">
    <location>
        <begin position="69"/>
        <end position="94"/>
    </location>
</feature>
<protein>
    <submittedName>
        <fullName evidence="5">Membrane protein</fullName>
    </submittedName>
</protein>
<keyword evidence="6" id="KW-1185">Reference proteome</keyword>
<proteinExistence type="predicted"/>
<reference evidence="5" key="2">
    <citation type="submission" date="2020-09" db="EMBL/GenBank/DDBJ databases">
        <authorList>
            <person name="Sun Q."/>
            <person name="Ohkuma M."/>
        </authorList>
    </citation>
    <scope>NUCLEOTIDE SEQUENCE</scope>
    <source>
        <strain evidence="5">JCM 4391</strain>
    </source>
</reference>
<feature type="region of interest" description="Disordered" evidence="1">
    <location>
        <begin position="1"/>
        <end position="56"/>
    </location>
</feature>
<feature type="compositionally biased region" description="Low complexity" evidence="1">
    <location>
        <begin position="17"/>
        <end position="40"/>
    </location>
</feature>
<evidence type="ECO:0000259" key="3">
    <source>
        <dbReference type="Pfam" id="PF13828"/>
    </source>
</evidence>
<feature type="domain" description="Septum formation-related" evidence="4">
    <location>
        <begin position="157"/>
        <end position="255"/>
    </location>
</feature>
<evidence type="ECO:0000259" key="4">
    <source>
        <dbReference type="Pfam" id="PF13845"/>
    </source>
</evidence>
<reference evidence="5" key="1">
    <citation type="journal article" date="2014" name="Int. J. Syst. Evol. Microbiol.">
        <title>Complete genome sequence of Corynebacterium casei LMG S-19264T (=DSM 44701T), isolated from a smear-ripened cheese.</title>
        <authorList>
            <consortium name="US DOE Joint Genome Institute (JGI-PGF)"/>
            <person name="Walter F."/>
            <person name="Albersmeier A."/>
            <person name="Kalinowski J."/>
            <person name="Ruckert C."/>
        </authorList>
    </citation>
    <scope>NUCLEOTIDE SEQUENCE</scope>
    <source>
        <strain evidence="5">JCM 4391</strain>
    </source>
</reference>
<evidence type="ECO:0000313" key="6">
    <source>
        <dbReference type="Proteomes" id="UP000636661"/>
    </source>
</evidence>
<comment type="caution">
    <text evidence="5">The sequence shown here is derived from an EMBL/GenBank/DDBJ whole genome shotgun (WGS) entry which is preliminary data.</text>
</comment>
<feature type="transmembrane region" description="Helical" evidence="2">
    <location>
        <begin position="106"/>
        <end position="131"/>
    </location>
</feature>
<dbReference type="Pfam" id="PF13845">
    <property type="entry name" value="Septum_form"/>
    <property type="match status" value="1"/>
</dbReference>
<evidence type="ECO:0000256" key="2">
    <source>
        <dbReference type="SAM" id="Phobius"/>
    </source>
</evidence>
<dbReference type="Proteomes" id="UP000636661">
    <property type="component" value="Unassembled WGS sequence"/>
</dbReference>
<evidence type="ECO:0000256" key="1">
    <source>
        <dbReference type="SAM" id="MobiDB-lite"/>
    </source>
</evidence>
<feature type="domain" description="DUF4190" evidence="3">
    <location>
        <begin position="69"/>
        <end position="123"/>
    </location>
</feature>